<keyword evidence="3 5" id="KW-0238">DNA-binding</keyword>
<feature type="domain" description="Core-binding (CB)" evidence="7">
    <location>
        <begin position="56"/>
        <end position="134"/>
    </location>
</feature>
<name>A0A0W0RPZ0_LEGBO</name>
<gene>
    <name evidence="8" type="ORF">Lboz_1778</name>
</gene>
<dbReference type="InterPro" id="IPR010998">
    <property type="entry name" value="Integrase_recombinase_N"/>
</dbReference>
<organism evidence="8 9">
    <name type="scientific">Legionella bozemanae</name>
    <name type="common">Fluoribacter bozemanae</name>
    <dbReference type="NCBI Taxonomy" id="447"/>
    <lineage>
        <taxon>Bacteria</taxon>
        <taxon>Pseudomonadati</taxon>
        <taxon>Pseudomonadota</taxon>
        <taxon>Gammaproteobacteria</taxon>
        <taxon>Legionellales</taxon>
        <taxon>Legionellaceae</taxon>
        <taxon>Legionella</taxon>
    </lineage>
</organism>
<evidence type="ECO:0000256" key="5">
    <source>
        <dbReference type="PROSITE-ProRule" id="PRU01248"/>
    </source>
</evidence>
<dbReference type="InterPro" id="IPR013762">
    <property type="entry name" value="Integrase-like_cat_sf"/>
</dbReference>
<comment type="similarity">
    <text evidence="1">Belongs to the 'phage' integrase family.</text>
</comment>
<dbReference type="GO" id="GO:0003677">
    <property type="term" value="F:DNA binding"/>
    <property type="evidence" value="ECO:0007669"/>
    <property type="project" value="UniProtKB-UniRule"/>
</dbReference>
<dbReference type="PANTHER" id="PTHR30349">
    <property type="entry name" value="PHAGE INTEGRASE-RELATED"/>
    <property type="match status" value="1"/>
</dbReference>
<evidence type="ECO:0000256" key="1">
    <source>
        <dbReference type="ARBA" id="ARBA00008857"/>
    </source>
</evidence>
<dbReference type="GO" id="GO:0015074">
    <property type="term" value="P:DNA integration"/>
    <property type="evidence" value="ECO:0007669"/>
    <property type="project" value="UniProtKB-KW"/>
</dbReference>
<dbReference type="CDD" id="cd00796">
    <property type="entry name" value="INT_Rci_Hp1_C"/>
    <property type="match status" value="1"/>
</dbReference>
<dbReference type="PATRIC" id="fig|447.4.peg.1893"/>
<evidence type="ECO:0000256" key="4">
    <source>
        <dbReference type="ARBA" id="ARBA00023172"/>
    </source>
</evidence>
<keyword evidence="9" id="KW-1185">Reference proteome</keyword>
<keyword evidence="2" id="KW-0229">DNA integration</keyword>
<feature type="domain" description="Tyr recombinase" evidence="6">
    <location>
        <begin position="154"/>
        <end position="322"/>
    </location>
</feature>
<dbReference type="Gene3D" id="1.10.443.10">
    <property type="entry name" value="Intergrase catalytic core"/>
    <property type="match status" value="1"/>
</dbReference>
<evidence type="ECO:0000313" key="8">
    <source>
        <dbReference type="EMBL" id="KTC73132.1"/>
    </source>
</evidence>
<dbReference type="STRING" id="447.Lboz_1778"/>
<dbReference type="GO" id="GO:0006310">
    <property type="term" value="P:DNA recombination"/>
    <property type="evidence" value="ECO:0007669"/>
    <property type="project" value="UniProtKB-KW"/>
</dbReference>
<keyword evidence="4" id="KW-0233">DNA recombination</keyword>
<evidence type="ECO:0000313" key="9">
    <source>
        <dbReference type="Proteomes" id="UP000054695"/>
    </source>
</evidence>
<dbReference type="InterPro" id="IPR011010">
    <property type="entry name" value="DNA_brk_join_enz"/>
</dbReference>
<evidence type="ECO:0000256" key="2">
    <source>
        <dbReference type="ARBA" id="ARBA00022908"/>
    </source>
</evidence>
<evidence type="ECO:0000259" key="6">
    <source>
        <dbReference type="PROSITE" id="PS51898"/>
    </source>
</evidence>
<dbReference type="RefSeq" id="WP_058459428.1">
    <property type="nucleotide sequence ID" value="NZ_CAAAIY010000022.1"/>
</dbReference>
<dbReference type="InterPro" id="IPR050090">
    <property type="entry name" value="Tyrosine_recombinase_XerCD"/>
</dbReference>
<protein>
    <submittedName>
        <fullName evidence="8">Phage integrase</fullName>
    </submittedName>
</protein>
<dbReference type="Pfam" id="PF00589">
    <property type="entry name" value="Phage_integrase"/>
    <property type="match status" value="1"/>
</dbReference>
<dbReference type="AlphaFoldDB" id="A0A0W0RPZ0"/>
<evidence type="ECO:0000256" key="3">
    <source>
        <dbReference type="ARBA" id="ARBA00023125"/>
    </source>
</evidence>
<dbReference type="InterPro" id="IPR002104">
    <property type="entry name" value="Integrase_catalytic"/>
</dbReference>
<dbReference type="EMBL" id="LNXU01000019">
    <property type="protein sequence ID" value="KTC73132.1"/>
    <property type="molecule type" value="Genomic_DNA"/>
</dbReference>
<comment type="caution">
    <text evidence="8">The sequence shown here is derived from an EMBL/GenBank/DDBJ whole genome shotgun (WGS) entry which is preliminary data.</text>
</comment>
<dbReference type="SUPFAM" id="SSF56349">
    <property type="entry name" value="DNA breaking-rejoining enzymes"/>
    <property type="match status" value="1"/>
</dbReference>
<reference evidence="8 9" key="1">
    <citation type="submission" date="2015-11" db="EMBL/GenBank/DDBJ databases">
        <title>Genomic analysis of 38 Legionella species identifies large and diverse effector repertoires.</title>
        <authorList>
            <person name="Burstein D."/>
            <person name="Amaro F."/>
            <person name="Zusman T."/>
            <person name="Lifshitz Z."/>
            <person name="Cohen O."/>
            <person name="Gilbert J.A."/>
            <person name="Pupko T."/>
            <person name="Shuman H.A."/>
            <person name="Segal G."/>
        </authorList>
    </citation>
    <scope>NUCLEOTIDE SEQUENCE [LARGE SCALE GENOMIC DNA]</scope>
    <source>
        <strain evidence="8 9">WIGA</strain>
    </source>
</reference>
<dbReference type="Gene3D" id="1.10.150.130">
    <property type="match status" value="1"/>
</dbReference>
<dbReference type="Proteomes" id="UP000054695">
    <property type="component" value="Unassembled WGS sequence"/>
</dbReference>
<sequence length="328" mass="38673">MALYKRDGIWWIDIFHQGKRIRKSTGTEIKQEAQHFHDQMKHGLWLEKQVKSIPNKTWMDAVVRWLEESKHKRSLATDKIHFAWLDQHLRNKKLSEVDRDLIEAIAKKKEKTNVSLTTVNRILELIRAILNRAQKEWGWLESIPAIRMRKVENKRIRWLTKQEANCLLKELPEHLKDMAAFTLATGLRESNVTQLKWSEINLAKKHALIHADESKSKRDIPVPLNKQALAILDAQQGKHPVYVFTYQGKPVTRCNNHAWRKALDRARIENFRWHDLRHTWASWHVQNGTPLHELQQLGGWSNYEMVLRYAHLSSDHLQNAAERLHSAL</sequence>
<dbReference type="InterPro" id="IPR044068">
    <property type="entry name" value="CB"/>
</dbReference>
<proteinExistence type="inferred from homology"/>
<dbReference type="PANTHER" id="PTHR30349:SF64">
    <property type="entry name" value="PROPHAGE INTEGRASE INTD-RELATED"/>
    <property type="match status" value="1"/>
</dbReference>
<dbReference type="PROSITE" id="PS51900">
    <property type="entry name" value="CB"/>
    <property type="match status" value="1"/>
</dbReference>
<dbReference type="PROSITE" id="PS51898">
    <property type="entry name" value="TYR_RECOMBINASE"/>
    <property type="match status" value="1"/>
</dbReference>
<accession>A0A0W0RPZ0</accession>
<evidence type="ECO:0000259" key="7">
    <source>
        <dbReference type="PROSITE" id="PS51900"/>
    </source>
</evidence>
<dbReference type="OrthoDB" id="9057547at2"/>